<sequence length="141" mass="15797">MKKKKFPVINTGAASVLTVFVILAMVAFALLTYMTARKNAAFSQDFADAARAYQEAEAQAWEEIARIDQELQTAWSEGTFSEIAGTEYAFTVPCGEEKELQVELYACDPQENSGSLYRITSFTQITTKEWEDKSTLNLMKP</sequence>
<comment type="caution">
    <text evidence="2">The sequence shown here is derived from an EMBL/GenBank/DDBJ whole genome shotgun (WGS) entry which is preliminary data.</text>
</comment>
<organism evidence="2 3">
    <name type="scientific">Candidatus Blautia merdavium</name>
    <dbReference type="NCBI Taxonomy" id="2838494"/>
    <lineage>
        <taxon>Bacteria</taxon>
        <taxon>Bacillati</taxon>
        <taxon>Bacillota</taxon>
        <taxon>Clostridia</taxon>
        <taxon>Lachnospirales</taxon>
        <taxon>Lachnospiraceae</taxon>
        <taxon>Blautia</taxon>
    </lineage>
</organism>
<evidence type="ECO:0000313" key="3">
    <source>
        <dbReference type="Proteomes" id="UP000823886"/>
    </source>
</evidence>
<evidence type="ECO:0000256" key="1">
    <source>
        <dbReference type="SAM" id="Phobius"/>
    </source>
</evidence>
<feature type="transmembrane region" description="Helical" evidence="1">
    <location>
        <begin position="12"/>
        <end position="34"/>
    </location>
</feature>
<evidence type="ECO:0000313" key="2">
    <source>
        <dbReference type="EMBL" id="HJC62294.1"/>
    </source>
</evidence>
<accession>A0A9D2PJT8</accession>
<gene>
    <name evidence="2" type="ORF">H9753_01565</name>
</gene>
<dbReference type="AlphaFoldDB" id="A0A9D2PJT8"/>
<keyword evidence="1" id="KW-0812">Transmembrane</keyword>
<dbReference type="Proteomes" id="UP000823886">
    <property type="component" value="Unassembled WGS sequence"/>
</dbReference>
<reference evidence="2" key="2">
    <citation type="submission" date="2021-04" db="EMBL/GenBank/DDBJ databases">
        <authorList>
            <person name="Gilroy R."/>
        </authorList>
    </citation>
    <scope>NUCLEOTIDE SEQUENCE</scope>
    <source>
        <strain evidence="2">ChiBcec2-3848</strain>
    </source>
</reference>
<proteinExistence type="predicted"/>
<name>A0A9D2PJT8_9FIRM</name>
<protein>
    <submittedName>
        <fullName evidence="2">Uncharacterized protein</fullName>
    </submittedName>
</protein>
<dbReference type="EMBL" id="DWVZ01000015">
    <property type="protein sequence ID" value="HJC62294.1"/>
    <property type="molecule type" value="Genomic_DNA"/>
</dbReference>
<keyword evidence="1" id="KW-1133">Transmembrane helix</keyword>
<keyword evidence="1" id="KW-0472">Membrane</keyword>
<reference evidence="2" key="1">
    <citation type="journal article" date="2021" name="PeerJ">
        <title>Extensive microbial diversity within the chicken gut microbiome revealed by metagenomics and culture.</title>
        <authorList>
            <person name="Gilroy R."/>
            <person name="Ravi A."/>
            <person name="Getino M."/>
            <person name="Pursley I."/>
            <person name="Horton D.L."/>
            <person name="Alikhan N.F."/>
            <person name="Baker D."/>
            <person name="Gharbi K."/>
            <person name="Hall N."/>
            <person name="Watson M."/>
            <person name="Adriaenssens E.M."/>
            <person name="Foster-Nyarko E."/>
            <person name="Jarju S."/>
            <person name="Secka A."/>
            <person name="Antonio M."/>
            <person name="Oren A."/>
            <person name="Chaudhuri R.R."/>
            <person name="La Ragione R."/>
            <person name="Hildebrand F."/>
            <person name="Pallen M.J."/>
        </authorList>
    </citation>
    <scope>NUCLEOTIDE SEQUENCE</scope>
    <source>
        <strain evidence="2">ChiBcec2-3848</strain>
    </source>
</reference>